<dbReference type="Proteomes" id="UP000823915">
    <property type="component" value="Unassembled WGS sequence"/>
</dbReference>
<evidence type="ECO:0000313" key="2">
    <source>
        <dbReference type="EMBL" id="HIY25786.1"/>
    </source>
</evidence>
<evidence type="ECO:0000259" key="1">
    <source>
        <dbReference type="PROSITE" id="PS51671"/>
    </source>
</evidence>
<sequence>MKNEAYLVVEEKALPEVYQKVVQANALLESGQAASASEAVRMAGISRSVYYKYRDAVFPYTRKDSSGIVTVQLILLDRPGVLAGLLTVFYQAGANILTVNQNIPVKGRAFVSVSARITQEAWPADRLLEALRQAEGVVKIDSIMD</sequence>
<accession>A0A9D1YBA5</accession>
<dbReference type="Gene3D" id="3.30.70.260">
    <property type="match status" value="1"/>
</dbReference>
<organism evidence="2 3">
    <name type="scientific">Candidatus Acutalibacter pullistercoris</name>
    <dbReference type="NCBI Taxonomy" id="2838418"/>
    <lineage>
        <taxon>Bacteria</taxon>
        <taxon>Bacillati</taxon>
        <taxon>Bacillota</taxon>
        <taxon>Clostridia</taxon>
        <taxon>Eubacteriales</taxon>
        <taxon>Acutalibacteraceae</taxon>
        <taxon>Acutalibacter</taxon>
    </lineage>
</organism>
<evidence type="ECO:0000313" key="3">
    <source>
        <dbReference type="Proteomes" id="UP000823915"/>
    </source>
</evidence>
<protein>
    <submittedName>
        <fullName evidence="2">ACT domain-containing protein</fullName>
    </submittedName>
</protein>
<dbReference type="EMBL" id="DXDU01000016">
    <property type="protein sequence ID" value="HIY25786.1"/>
    <property type="molecule type" value="Genomic_DNA"/>
</dbReference>
<dbReference type="Pfam" id="PF01842">
    <property type="entry name" value="ACT"/>
    <property type="match status" value="1"/>
</dbReference>
<reference evidence="2" key="1">
    <citation type="journal article" date="2021" name="PeerJ">
        <title>Extensive microbial diversity within the chicken gut microbiome revealed by metagenomics and culture.</title>
        <authorList>
            <person name="Gilroy R."/>
            <person name="Ravi A."/>
            <person name="Getino M."/>
            <person name="Pursley I."/>
            <person name="Horton D.L."/>
            <person name="Alikhan N.F."/>
            <person name="Baker D."/>
            <person name="Gharbi K."/>
            <person name="Hall N."/>
            <person name="Watson M."/>
            <person name="Adriaenssens E.M."/>
            <person name="Foster-Nyarko E."/>
            <person name="Jarju S."/>
            <person name="Secka A."/>
            <person name="Antonio M."/>
            <person name="Oren A."/>
            <person name="Chaudhuri R.R."/>
            <person name="La Ragione R."/>
            <person name="Hildebrand F."/>
            <person name="Pallen M.J."/>
        </authorList>
    </citation>
    <scope>NUCLEOTIDE SEQUENCE</scope>
    <source>
        <strain evidence="2">1282</strain>
    </source>
</reference>
<dbReference type="InterPro" id="IPR045865">
    <property type="entry name" value="ACT-like_dom_sf"/>
</dbReference>
<dbReference type="PIRSF" id="PIRSF025624">
    <property type="entry name" value="ACT_PheB"/>
    <property type="match status" value="1"/>
</dbReference>
<dbReference type="InterPro" id="IPR008310">
    <property type="entry name" value="UPF0735_ACT_dom-cont"/>
</dbReference>
<dbReference type="SUPFAM" id="SSF55021">
    <property type="entry name" value="ACT-like"/>
    <property type="match status" value="1"/>
</dbReference>
<comment type="caution">
    <text evidence="2">The sequence shown here is derived from an EMBL/GenBank/DDBJ whole genome shotgun (WGS) entry which is preliminary data.</text>
</comment>
<dbReference type="InterPro" id="IPR002912">
    <property type="entry name" value="ACT_dom"/>
</dbReference>
<name>A0A9D1YBA5_9FIRM</name>
<gene>
    <name evidence="2" type="ORF">H9838_01260</name>
</gene>
<reference evidence="2" key="2">
    <citation type="submission" date="2021-04" db="EMBL/GenBank/DDBJ databases">
        <authorList>
            <person name="Gilroy R."/>
        </authorList>
    </citation>
    <scope>NUCLEOTIDE SEQUENCE</scope>
    <source>
        <strain evidence="2">1282</strain>
    </source>
</reference>
<dbReference type="NCBIfam" id="NF003361">
    <property type="entry name" value="PRK04435.1"/>
    <property type="match status" value="1"/>
</dbReference>
<dbReference type="AlphaFoldDB" id="A0A9D1YBA5"/>
<feature type="domain" description="ACT" evidence="1">
    <location>
        <begin position="70"/>
        <end position="145"/>
    </location>
</feature>
<proteinExistence type="predicted"/>
<dbReference type="PROSITE" id="PS51671">
    <property type="entry name" value="ACT"/>
    <property type="match status" value="1"/>
</dbReference>